<dbReference type="EMBL" id="CP047591">
    <property type="protein sequence ID" value="QHI72927.1"/>
    <property type="molecule type" value="Genomic_DNA"/>
</dbReference>
<dbReference type="InterPro" id="IPR036782">
    <property type="entry name" value="NE0471-like_N"/>
</dbReference>
<evidence type="ECO:0000313" key="2">
    <source>
        <dbReference type="Proteomes" id="UP000463883"/>
    </source>
</evidence>
<evidence type="ECO:0000313" key="1">
    <source>
        <dbReference type="EMBL" id="QHI72927.1"/>
    </source>
</evidence>
<dbReference type="Proteomes" id="UP000463883">
    <property type="component" value="Chromosome"/>
</dbReference>
<accession>A0A6P1MGA0</accession>
<organism evidence="1 2">
    <name type="scientific">Aminipila terrae</name>
    <dbReference type="NCBI Taxonomy" id="2697030"/>
    <lineage>
        <taxon>Bacteria</taxon>
        <taxon>Bacillati</taxon>
        <taxon>Bacillota</taxon>
        <taxon>Clostridia</taxon>
        <taxon>Peptostreptococcales</taxon>
        <taxon>Anaerovoracaceae</taxon>
        <taxon>Aminipila</taxon>
    </lineage>
</organism>
<dbReference type="RefSeq" id="WP_162362694.1">
    <property type="nucleotide sequence ID" value="NZ_CP047591.1"/>
</dbReference>
<sequence>MSQIVKVVPRDDYCLEVYLDNGSGINLNFRSRLQTLRFGILSDKGLFYGAVTDGDYIRWGNELEISINEVFQLAQR</sequence>
<dbReference type="Gene3D" id="3.30.2020.10">
    <property type="entry name" value="NE0471-like N-terminal domain"/>
    <property type="match status" value="1"/>
</dbReference>
<protein>
    <submittedName>
        <fullName evidence="1">DUF2442 domain-containing protein</fullName>
    </submittedName>
</protein>
<reference evidence="1 2" key="1">
    <citation type="submission" date="2020-01" db="EMBL/GenBank/DDBJ databases">
        <title>Genomic analysis of Aminipila sp. CBA3637.</title>
        <authorList>
            <person name="Kim Y.B."/>
            <person name="Roh S.W."/>
        </authorList>
    </citation>
    <scope>NUCLEOTIDE SEQUENCE [LARGE SCALE GENOMIC DNA]</scope>
    <source>
        <strain evidence="1 2">CBA3637</strain>
    </source>
</reference>
<gene>
    <name evidence="1" type="ORF">Ami3637_11395</name>
</gene>
<proteinExistence type="predicted"/>
<dbReference type="AlphaFoldDB" id="A0A6P1MGA0"/>
<name>A0A6P1MGA0_9FIRM</name>
<keyword evidence="2" id="KW-1185">Reference proteome</keyword>
<dbReference type="KEGG" id="amic:Ami3637_11395"/>
<dbReference type="SUPFAM" id="SSF143880">
    <property type="entry name" value="NE0471 N-terminal domain-like"/>
    <property type="match status" value="1"/>
</dbReference>